<dbReference type="Proteomes" id="UP001290861">
    <property type="component" value="Unassembled WGS sequence"/>
</dbReference>
<feature type="transmembrane region" description="Helical" evidence="2">
    <location>
        <begin position="115"/>
        <end position="136"/>
    </location>
</feature>
<sequence length="741" mass="79517">MEGLIVLAVFGVVFAPIIISIIALVKVSSLRNELDALKRKLRNQSVEQIQPPQTRSISSAPLSVPEKSRPAVKPKPAAPAPRPAASAESPAEIRPVAAKPTAPKPGIEFLMGGRAAAFIGIAILVIGIALLVGYAIQHAWLGPGARVLFGLTAGLVLVGAGYGVSRMDEKYTIFSRVLTGGGSALFYFTVFSAFAFYQLIGAVTAGAGLFIAAAAVFGLAMFYASQAVAVLGVLGAFVTPILIGGDLDAGVFPLVYVALINVPVILLGLRRKWQWLYNLAFGFTVIHSLIWMDRLSAADFIPGLLFFTVLYLQFAALGLLKLRHEQAVHGRTADLVRLVLLSVFLLGMTYWLFSETGKSGCGIAFALFGLLQFGVAALSHNILTRFSGEATAFVSGGIFALAMALPVQFDGEWVSLGWGIQGAVLAGFALRVKSRTLQAGAFFLGLTGIFKVMVLDFESYAEPPHLFLNARFAVGLVSAGLLALQGKFAARLTDENEPDPWIDAAWLIGAISAVLFFFTDIFWTAGMDHPASWLLTSAVLLAAGTLLALYGPQRPSTLWLGTVLLLMVPLKMLLIDAFLAVENFALEPEPFLNRYIWLQLILLALVAGSIQPLLKKRHGPMLETLSALPWIMNLAPLASALGLLSLEISRVKTDWAAMGITILWALSALALILYGMKRRSAPHRYFGLILFGLASLKVLLIDSSELDGLQRIGAFIGTGLLLLILAFAYQKASAFFQSLEE</sequence>
<feature type="transmembrane region" description="Helical" evidence="2">
    <location>
        <begin position="148"/>
        <end position="165"/>
    </location>
</feature>
<feature type="transmembrane region" description="Helical" evidence="2">
    <location>
        <begin position="335"/>
        <end position="353"/>
    </location>
</feature>
<dbReference type="Pfam" id="PF10101">
    <property type="entry name" value="DUF2339"/>
    <property type="match status" value="1"/>
</dbReference>
<keyword evidence="4" id="KW-1185">Reference proteome</keyword>
<evidence type="ECO:0000256" key="2">
    <source>
        <dbReference type="SAM" id="Phobius"/>
    </source>
</evidence>
<gene>
    <name evidence="3" type="ORF">P9H32_07680</name>
</gene>
<dbReference type="RefSeq" id="WP_322608304.1">
    <property type="nucleotide sequence ID" value="NZ_JARVCO010000010.1"/>
</dbReference>
<feature type="compositionally biased region" description="Polar residues" evidence="1">
    <location>
        <begin position="48"/>
        <end position="61"/>
    </location>
</feature>
<dbReference type="EMBL" id="JARVCO010000010">
    <property type="protein sequence ID" value="MDZ8118505.1"/>
    <property type="molecule type" value="Genomic_DNA"/>
</dbReference>
<evidence type="ECO:0000313" key="3">
    <source>
        <dbReference type="EMBL" id="MDZ8118505.1"/>
    </source>
</evidence>
<keyword evidence="2" id="KW-1133">Transmembrane helix</keyword>
<feature type="transmembrane region" description="Helical" evidence="2">
    <location>
        <begin position="466"/>
        <end position="484"/>
    </location>
</feature>
<feature type="compositionally biased region" description="Low complexity" evidence="1">
    <location>
        <begin position="83"/>
        <end position="92"/>
    </location>
</feature>
<keyword evidence="2" id="KW-0812">Transmembrane</keyword>
<proteinExistence type="predicted"/>
<feature type="transmembrane region" description="Helical" evidence="2">
    <location>
        <begin position="390"/>
        <end position="407"/>
    </location>
</feature>
<dbReference type="PANTHER" id="PTHR38434">
    <property type="entry name" value="BLL2549 PROTEIN"/>
    <property type="match status" value="1"/>
</dbReference>
<feature type="transmembrane region" description="Helical" evidence="2">
    <location>
        <begin position="276"/>
        <end position="292"/>
    </location>
</feature>
<feature type="transmembrane region" description="Helical" evidence="2">
    <location>
        <begin position="685"/>
        <end position="703"/>
    </location>
</feature>
<feature type="transmembrane region" description="Helical" evidence="2">
    <location>
        <begin position="655"/>
        <end position="673"/>
    </location>
</feature>
<organism evidence="3 4">
    <name type="scientific">Pontiella agarivorans</name>
    <dbReference type="NCBI Taxonomy" id="3038953"/>
    <lineage>
        <taxon>Bacteria</taxon>
        <taxon>Pseudomonadati</taxon>
        <taxon>Kiritimatiellota</taxon>
        <taxon>Kiritimatiellia</taxon>
        <taxon>Kiritimatiellales</taxon>
        <taxon>Pontiellaceae</taxon>
        <taxon>Pontiella</taxon>
    </lineage>
</organism>
<feature type="transmembrane region" description="Helical" evidence="2">
    <location>
        <begin position="228"/>
        <end position="245"/>
    </location>
</feature>
<feature type="transmembrane region" description="Helical" evidence="2">
    <location>
        <begin position="251"/>
        <end position="269"/>
    </location>
</feature>
<dbReference type="PANTHER" id="PTHR38434:SF1">
    <property type="entry name" value="BLL2549 PROTEIN"/>
    <property type="match status" value="1"/>
</dbReference>
<comment type="caution">
    <text evidence="3">The sequence shown here is derived from an EMBL/GenBank/DDBJ whole genome shotgun (WGS) entry which is preliminary data.</text>
</comment>
<name>A0ABU5MWC2_9BACT</name>
<feature type="transmembrane region" description="Helical" evidence="2">
    <location>
        <begin position="359"/>
        <end position="378"/>
    </location>
</feature>
<feature type="transmembrane region" description="Helical" evidence="2">
    <location>
        <begin position="203"/>
        <end position="223"/>
    </location>
</feature>
<reference evidence="3 4" key="1">
    <citation type="journal article" date="2024" name="Appl. Environ. Microbiol.">
        <title>Pontiella agarivorans sp. nov., a novel marine anaerobic bacterium capable of degrading macroalgal polysaccharides and fixing nitrogen.</title>
        <authorList>
            <person name="Liu N."/>
            <person name="Kivenson V."/>
            <person name="Peng X."/>
            <person name="Cui Z."/>
            <person name="Lankiewicz T.S."/>
            <person name="Gosselin K.M."/>
            <person name="English C.J."/>
            <person name="Blair E.M."/>
            <person name="O'Malley M.A."/>
            <person name="Valentine D.L."/>
        </authorList>
    </citation>
    <scope>NUCLEOTIDE SEQUENCE [LARGE SCALE GENOMIC DNA]</scope>
    <source>
        <strain evidence="3 4">NLcol2</strain>
    </source>
</reference>
<evidence type="ECO:0000313" key="4">
    <source>
        <dbReference type="Proteomes" id="UP001290861"/>
    </source>
</evidence>
<feature type="transmembrane region" description="Helical" evidence="2">
    <location>
        <begin position="557"/>
        <end position="575"/>
    </location>
</feature>
<feature type="transmembrane region" description="Helical" evidence="2">
    <location>
        <begin position="595"/>
        <end position="614"/>
    </location>
</feature>
<feature type="transmembrane region" description="Helical" evidence="2">
    <location>
        <begin position="304"/>
        <end position="323"/>
    </location>
</feature>
<accession>A0ABU5MWC2</accession>
<evidence type="ECO:0000256" key="1">
    <source>
        <dbReference type="SAM" id="MobiDB-lite"/>
    </source>
</evidence>
<feature type="transmembrane region" description="Helical" evidence="2">
    <location>
        <begin position="177"/>
        <end position="197"/>
    </location>
</feature>
<feature type="transmembrane region" description="Helical" evidence="2">
    <location>
        <begin position="413"/>
        <end position="430"/>
    </location>
</feature>
<feature type="transmembrane region" description="Helical" evidence="2">
    <location>
        <begin position="626"/>
        <end position="649"/>
    </location>
</feature>
<feature type="transmembrane region" description="Helical" evidence="2">
    <location>
        <begin position="437"/>
        <end position="454"/>
    </location>
</feature>
<keyword evidence="2" id="KW-0472">Membrane</keyword>
<feature type="transmembrane region" description="Helical" evidence="2">
    <location>
        <begin position="6"/>
        <end position="25"/>
    </location>
</feature>
<feature type="region of interest" description="Disordered" evidence="1">
    <location>
        <begin position="48"/>
        <end position="92"/>
    </location>
</feature>
<feature type="transmembrane region" description="Helical" evidence="2">
    <location>
        <begin position="504"/>
        <end position="525"/>
    </location>
</feature>
<protein>
    <submittedName>
        <fullName evidence="3">DUF2339 domain-containing protein</fullName>
    </submittedName>
</protein>
<dbReference type="InterPro" id="IPR019286">
    <property type="entry name" value="DUF2339_TM"/>
</dbReference>
<feature type="transmembrane region" description="Helical" evidence="2">
    <location>
        <begin position="709"/>
        <end position="729"/>
    </location>
</feature>
<feature type="transmembrane region" description="Helical" evidence="2">
    <location>
        <begin position="531"/>
        <end position="550"/>
    </location>
</feature>